<keyword evidence="2" id="KW-1185">Reference proteome</keyword>
<evidence type="ECO:0000313" key="1">
    <source>
        <dbReference type="EMBL" id="SEW43966.1"/>
    </source>
</evidence>
<sequence length="311" mass="35272">MAAIRVSLKRRLKAFREPDTRKRSVGYAEGTYVIHDKRRNYPTEDTDYVQIEHPDLGEVWLCTRWMQTSYAEFQEIARNSKVENSISKAISQALGQIGANDTSHEGKLCIEERMITDLLPNFGAFVHNLSNTTYPFPINGLNIKVGPPYLNNCCAFVEALLVQAWSANCAGFKWSASRHAQMMILSDSDFFSPVSAAVESGMARLNPNFGVYPAPWSLLQVWREKWSEGQTMLIVDCHLESGKVLVLESNDKYGLNGVGFRGIGMLRDMDSRPPTNWWQLPDVWTWDQLKAAYPLRKMAALKVKDRSWSGL</sequence>
<evidence type="ECO:0000313" key="2">
    <source>
        <dbReference type="Proteomes" id="UP000199437"/>
    </source>
</evidence>
<dbReference type="AlphaFoldDB" id="A0A1I0RRN4"/>
<accession>A0A1I0RRN4</accession>
<protein>
    <submittedName>
        <fullName evidence="1">Uncharacterized protein</fullName>
    </submittedName>
</protein>
<name>A0A1I0RRN4_9BACT</name>
<dbReference type="GeneID" id="99988797"/>
<dbReference type="EMBL" id="FOIR01000006">
    <property type="protein sequence ID" value="SEW43966.1"/>
    <property type="molecule type" value="Genomic_DNA"/>
</dbReference>
<dbReference type="Proteomes" id="UP000199437">
    <property type="component" value="Unassembled WGS sequence"/>
</dbReference>
<gene>
    <name evidence="1" type="ORF">SAMN05216290_4010</name>
</gene>
<organism evidence="1 2">
    <name type="scientific">Roseivirga pacifica</name>
    <dbReference type="NCBI Taxonomy" id="1267423"/>
    <lineage>
        <taxon>Bacteria</taxon>
        <taxon>Pseudomonadati</taxon>
        <taxon>Bacteroidota</taxon>
        <taxon>Cytophagia</taxon>
        <taxon>Cytophagales</taxon>
        <taxon>Roseivirgaceae</taxon>
        <taxon>Roseivirga</taxon>
    </lineage>
</organism>
<dbReference type="STRING" id="1267423.SAMN05216290_4010"/>
<reference evidence="2" key="1">
    <citation type="submission" date="2016-10" db="EMBL/GenBank/DDBJ databases">
        <authorList>
            <person name="Varghese N."/>
            <person name="Submissions S."/>
        </authorList>
    </citation>
    <scope>NUCLEOTIDE SEQUENCE [LARGE SCALE GENOMIC DNA]</scope>
    <source>
        <strain evidence="2">CGMCC 1.12402</strain>
    </source>
</reference>
<dbReference type="RefSeq" id="WP_222843686.1">
    <property type="nucleotide sequence ID" value="NZ_FOIR01000006.1"/>
</dbReference>
<proteinExistence type="predicted"/>